<organism evidence="1 2">
    <name type="scientific">Klebsiella aerogenes</name>
    <name type="common">Enterobacter aerogenes</name>
    <dbReference type="NCBI Taxonomy" id="548"/>
    <lineage>
        <taxon>Bacteria</taxon>
        <taxon>Pseudomonadati</taxon>
        <taxon>Pseudomonadota</taxon>
        <taxon>Gammaproteobacteria</taxon>
        <taxon>Enterobacterales</taxon>
        <taxon>Enterobacteriaceae</taxon>
        <taxon>Klebsiella/Raoultella group</taxon>
        <taxon>Klebsiella</taxon>
    </lineage>
</organism>
<dbReference type="RefSeq" id="WP_323786784.1">
    <property type="nucleotide sequence ID" value="NZ_JARELW010000001.1"/>
</dbReference>
<dbReference type="Proteomes" id="UP001303386">
    <property type="component" value="Unassembled WGS sequence"/>
</dbReference>
<reference evidence="1" key="1">
    <citation type="journal article" date="2023" name="J. Hosp. Infect.">
        <title>Cross-contamination of carbapenem-resistant Gram-negative bacteria between patients and hospital environment in the first year of a newly built surgical ward.</title>
        <authorList>
            <person name="Boutin S."/>
            <person name="Scherrer M."/>
            <person name="Spath I."/>
            <person name="Kocer K."/>
            <person name="Heeg K."/>
            <person name="Nurjadi D."/>
        </authorList>
    </citation>
    <scope>NUCLEOTIDE SEQUENCE</scope>
    <source>
        <strain evidence="1">KE10384</strain>
    </source>
</reference>
<evidence type="ECO:0000313" key="2">
    <source>
        <dbReference type="Proteomes" id="UP001303386"/>
    </source>
</evidence>
<evidence type="ECO:0000313" key="1">
    <source>
        <dbReference type="EMBL" id="MEA8797678.1"/>
    </source>
</evidence>
<dbReference type="AlphaFoldDB" id="A0AAW9LHX2"/>
<gene>
    <name evidence="1" type="ORF">PZT46_00185</name>
</gene>
<proteinExistence type="predicted"/>
<name>A0AAW9LHX2_KLEAE</name>
<protein>
    <submittedName>
        <fullName evidence="1">Uncharacterized protein</fullName>
    </submittedName>
</protein>
<comment type="caution">
    <text evidence="1">The sequence shown here is derived from an EMBL/GenBank/DDBJ whole genome shotgun (WGS) entry which is preliminary data.</text>
</comment>
<accession>A0AAW9LHX2</accession>
<sequence length="90" mass="10109">MKERRLVIEIDDSAIDSVIEKVRLLKDELRSLCLPINISGAVTAAFKPEEERNTQDARSVFLSNLDAEITQAYSSLTELLNIRRDATSSD</sequence>
<dbReference type="EMBL" id="JARELW010000001">
    <property type="protein sequence ID" value="MEA8797678.1"/>
    <property type="molecule type" value="Genomic_DNA"/>
</dbReference>